<comment type="subcellular location">
    <subcellularLocation>
        <location evidence="3">Endoplasmic reticulum membrane</location>
        <topology evidence="3">Peripheral membrane protein</topology>
    </subcellularLocation>
    <subcellularLocation>
        <location evidence="2">Microsome membrane</location>
        <topology evidence="2">Peripheral membrane protein</topology>
    </subcellularLocation>
</comment>
<dbReference type="InterPro" id="IPR001128">
    <property type="entry name" value="Cyt_P450"/>
</dbReference>
<keyword evidence="11 14" id="KW-0408">Iron</keyword>
<reference evidence="16 17" key="1">
    <citation type="submission" date="2024-02" db="EMBL/GenBank/DDBJ databases">
        <title>Chromosome-scale genome assembly of the rough periwinkle Littorina saxatilis.</title>
        <authorList>
            <person name="De Jode A."/>
            <person name="Faria R."/>
            <person name="Formenti G."/>
            <person name="Sims Y."/>
            <person name="Smith T.P."/>
            <person name="Tracey A."/>
            <person name="Wood J.M.D."/>
            <person name="Zagrodzka Z.B."/>
            <person name="Johannesson K."/>
            <person name="Butlin R.K."/>
            <person name="Leder E.H."/>
        </authorList>
    </citation>
    <scope>NUCLEOTIDE SEQUENCE [LARGE SCALE GENOMIC DNA]</scope>
    <source>
        <strain evidence="16">Snail1</strain>
        <tissue evidence="16">Muscle</tissue>
    </source>
</reference>
<keyword evidence="8" id="KW-0256">Endoplasmic reticulum</keyword>
<dbReference type="InterPro" id="IPR017972">
    <property type="entry name" value="Cyt_P450_CS"/>
</dbReference>
<dbReference type="Gene3D" id="1.10.630.10">
    <property type="entry name" value="Cytochrome P450"/>
    <property type="match status" value="1"/>
</dbReference>
<evidence type="ECO:0000256" key="6">
    <source>
        <dbReference type="ARBA" id="ARBA00022617"/>
    </source>
</evidence>
<evidence type="ECO:0000256" key="7">
    <source>
        <dbReference type="ARBA" id="ARBA00022723"/>
    </source>
</evidence>
<feature type="binding site" description="axial binding residue" evidence="14">
    <location>
        <position position="452"/>
    </location>
    <ligand>
        <name>heme</name>
        <dbReference type="ChEBI" id="CHEBI:30413"/>
    </ligand>
    <ligandPart>
        <name>Fe</name>
        <dbReference type="ChEBI" id="CHEBI:18248"/>
    </ligandPart>
</feature>
<dbReference type="FunFam" id="1.10.630.10:FF:000238">
    <property type="entry name" value="Cytochrome P450 2A6"/>
    <property type="match status" value="1"/>
</dbReference>
<dbReference type="GO" id="GO:0042448">
    <property type="term" value="P:progesterone metabolic process"/>
    <property type="evidence" value="ECO:0007669"/>
    <property type="project" value="TreeGrafter"/>
</dbReference>
<dbReference type="EMBL" id="JBAMIC010000002">
    <property type="protein sequence ID" value="KAK7112799.1"/>
    <property type="molecule type" value="Genomic_DNA"/>
</dbReference>
<dbReference type="PRINTS" id="PR00385">
    <property type="entry name" value="P450"/>
</dbReference>
<evidence type="ECO:0000256" key="8">
    <source>
        <dbReference type="ARBA" id="ARBA00022824"/>
    </source>
</evidence>
<keyword evidence="9" id="KW-0492">Microsome</keyword>
<dbReference type="PANTHER" id="PTHR24289">
    <property type="entry name" value="STEROID 17-ALPHA-HYDROXYLASE/17,20 LYASE"/>
    <property type="match status" value="1"/>
</dbReference>
<evidence type="ECO:0000256" key="3">
    <source>
        <dbReference type="ARBA" id="ARBA00004406"/>
    </source>
</evidence>
<protein>
    <recommendedName>
        <fullName evidence="5">unspecific monooxygenase</fullName>
        <ecNumber evidence="5">1.14.14.1</ecNumber>
    </recommendedName>
</protein>
<evidence type="ECO:0000256" key="15">
    <source>
        <dbReference type="RuleBase" id="RU000461"/>
    </source>
</evidence>
<sequence length="506" mass="56576">MAMGETFSSTIGSSEVKTTAAVFVMTLVAVKLATMVNKKRQNLPPGPCGLPLVGYLPFFGKQPPVTFHELRKTYGDVISISMGSWPAVVINGREAIKEALVTKGDDFSGRPAFTTAQLLNDGKNFGFSVFGPTWKMHRKIVSNVLYTFTNARNNPIEDIIRTEAHTVIEEFLAHGEKSFCPRDSMQLAASSLVFQLCYGAHQNIREDQSFVSAVNGGREFVEFTRAGNPVDVMPWLRFIVPHKVTKFVDLITQSVARRERKVEEHVAVYDENNLRDITDGLIHAGDHLTGEEKAVGLDKRRVVESLDTIYGAGSGTVASTLQWCIYVMAAYPDTQEKLFQQINEVVGQSREARLSDRADLPLVEATIYEILRFCGSVPFALPHATTCDTTLRGYDIPEGTVVLINLQSIYMEQDLWGDPEVFRPERFINSEGLLDRSLVEQASPFSLGRRRCVGEFLARMELFLFFTTLLQRVRFYKPAGCEYNFESTYGLTRDVQAFQVCAAPRG</sequence>
<dbReference type="GO" id="GO:0004508">
    <property type="term" value="F:steroid 17-alpha-monooxygenase activity"/>
    <property type="evidence" value="ECO:0007669"/>
    <property type="project" value="TreeGrafter"/>
</dbReference>
<accession>A0AAN9BWL2</accession>
<evidence type="ECO:0000256" key="1">
    <source>
        <dbReference type="ARBA" id="ARBA00001971"/>
    </source>
</evidence>
<evidence type="ECO:0000256" key="14">
    <source>
        <dbReference type="PIRSR" id="PIRSR602401-1"/>
    </source>
</evidence>
<dbReference type="PROSITE" id="PS00086">
    <property type="entry name" value="CYTOCHROME_P450"/>
    <property type="match status" value="1"/>
</dbReference>
<keyword evidence="6 14" id="KW-0349">Heme</keyword>
<organism evidence="16 17">
    <name type="scientific">Littorina saxatilis</name>
    <dbReference type="NCBI Taxonomy" id="31220"/>
    <lineage>
        <taxon>Eukaryota</taxon>
        <taxon>Metazoa</taxon>
        <taxon>Spiralia</taxon>
        <taxon>Lophotrochozoa</taxon>
        <taxon>Mollusca</taxon>
        <taxon>Gastropoda</taxon>
        <taxon>Caenogastropoda</taxon>
        <taxon>Littorinimorpha</taxon>
        <taxon>Littorinoidea</taxon>
        <taxon>Littorinidae</taxon>
        <taxon>Littorina</taxon>
    </lineage>
</organism>
<dbReference type="GO" id="GO:0042446">
    <property type="term" value="P:hormone biosynthetic process"/>
    <property type="evidence" value="ECO:0007669"/>
    <property type="project" value="TreeGrafter"/>
</dbReference>
<name>A0AAN9BWL2_9CAEN</name>
<evidence type="ECO:0000256" key="5">
    <source>
        <dbReference type="ARBA" id="ARBA00012109"/>
    </source>
</evidence>
<dbReference type="PANTHER" id="PTHR24289:SF21">
    <property type="entry name" value="CYTOCHROME P450 1A"/>
    <property type="match status" value="1"/>
</dbReference>
<dbReference type="EC" id="1.14.14.1" evidence="5"/>
<proteinExistence type="inferred from homology"/>
<dbReference type="PRINTS" id="PR00463">
    <property type="entry name" value="EP450I"/>
</dbReference>
<dbReference type="Pfam" id="PF00067">
    <property type="entry name" value="p450"/>
    <property type="match status" value="1"/>
</dbReference>
<evidence type="ECO:0000256" key="2">
    <source>
        <dbReference type="ARBA" id="ARBA00004174"/>
    </source>
</evidence>
<comment type="cofactor">
    <cofactor evidence="1 14">
        <name>heme</name>
        <dbReference type="ChEBI" id="CHEBI:30413"/>
    </cofactor>
</comment>
<gene>
    <name evidence="16" type="ORF">V1264_012189</name>
</gene>
<evidence type="ECO:0000256" key="13">
    <source>
        <dbReference type="ARBA" id="ARBA00023136"/>
    </source>
</evidence>
<evidence type="ECO:0000313" key="16">
    <source>
        <dbReference type="EMBL" id="KAK7112799.1"/>
    </source>
</evidence>
<dbReference type="GO" id="GO:0020037">
    <property type="term" value="F:heme binding"/>
    <property type="evidence" value="ECO:0007669"/>
    <property type="project" value="InterPro"/>
</dbReference>
<evidence type="ECO:0000256" key="4">
    <source>
        <dbReference type="ARBA" id="ARBA00010617"/>
    </source>
</evidence>
<dbReference type="AlphaFoldDB" id="A0AAN9BWL2"/>
<dbReference type="InterPro" id="IPR036396">
    <property type="entry name" value="Cyt_P450_sf"/>
</dbReference>
<dbReference type="Proteomes" id="UP001374579">
    <property type="component" value="Unassembled WGS sequence"/>
</dbReference>
<dbReference type="InterPro" id="IPR002401">
    <property type="entry name" value="Cyt_P450_E_grp-I"/>
</dbReference>
<evidence type="ECO:0000256" key="10">
    <source>
        <dbReference type="ARBA" id="ARBA00023002"/>
    </source>
</evidence>
<dbReference type="GO" id="GO:0005789">
    <property type="term" value="C:endoplasmic reticulum membrane"/>
    <property type="evidence" value="ECO:0007669"/>
    <property type="project" value="UniProtKB-SubCell"/>
</dbReference>
<keyword evidence="13" id="KW-0472">Membrane</keyword>
<keyword evidence="10 15" id="KW-0560">Oxidoreductase</keyword>
<keyword evidence="7 14" id="KW-0479">Metal-binding</keyword>
<evidence type="ECO:0000256" key="12">
    <source>
        <dbReference type="ARBA" id="ARBA00023033"/>
    </source>
</evidence>
<keyword evidence="12 15" id="KW-0503">Monooxygenase</keyword>
<comment type="similarity">
    <text evidence="4 15">Belongs to the cytochrome P450 family.</text>
</comment>
<dbReference type="GO" id="GO:0005506">
    <property type="term" value="F:iron ion binding"/>
    <property type="evidence" value="ECO:0007669"/>
    <property type="project" value="InterPro"/>
</dbReference>
<dbReference type="SUPFAM" id="SSF48264">
    <property type="entry name" value="Cytochrome P450"/>
    <property type="match status" value="1"/>
</dbReference>
<keyword evidence="17" id="KW-1185">Reference proteome</keyword>
<evidence type="ECO:0000256" key="9">
    <source>
        <dbReference type="ARBA" id="ARBA00022848"/>
    </source>
</evidence>
<comment type="caution">
    <text evidence="16">The sequence shown here is derived from an EMBL/GenBank/DDBJ whole genome shotgun (WGS) entry which is preliminary data.</text>
</comment>
<evidence type="ECO:0000313" key="17">
    <source>
        <dbReference type="Proteomes" id="UP001374579"/>
    </source>
</evidence>
<evidence type="ECO:0000256" key="11">
    <source>
        <dbReference type="ARBA" id="ARBA00023004"/>
    </source>
</evidence>